<feature type="domain" description="F-box" evidence="1">
    <location>
        <begin position="71"/>
        <end position="114"/>
    </location>
</feature>
<name>A0ABP1DZD4_9APHY</name>
<dbReference type="EMBL" id="OZ037950">
    <property type="protein sequence ID" value="CAL1712624.1"/>
    <property type="molecule type" value="Genomic_DNA"/>
</dbReference>
<organism evidence="2 3">
    <name type="scientific">Somion occarium</name>
    <dbReference type="NCBI Taxonomy" id="3059160"/>
    <lineage>
        <taxon>Eukaryota</taxon>
        <taxon>Fungi</taxon>
        <taxon>Dikarya</taxon>
        <taxon>Basidiomycota</taxon>
        <taxon>Agaricomycotina</taxon>
        <taxon>Agaricomycetes</taxon>
        <taxon>Polyporales</taxon>
        <taxon>Cerrenaceae</taxon>
        <taxon>Somion</taxon>
    </lineage>
</organism>
<dbReference type="InterPro" id="IPR036047">
    <property type="entry name" value="F-box-like_dom_sf"/>
</dbReference>
<keyword evidence="3" id="KW-1185">Reference proteome</keyword>
<dbReference type="SUPFAM" id="SSF81383">
    <property type="entry name" value="F-box domain"/>
    <property type="match status" value="1"/>
</dbReference>
<evidence type="ECO:0000259" key="1">
    <source>
        <dbReference type="Pfam" id="PF12937"/>
    </source>
</evidence>
<reference evidence="3" key="1">
    <citation type="submission" date="2024-04" db="EMBL/GenBank/DDBJ databases">
        <authorList>
            <person name="Shaw F."/>
            <person name="Minotto A."/>
        </authorList>
    </citation>
    <scope>NUCLEOTIDE SEQUENCE [LARGE SCALE GENOMIC DNA]</scope>
</reference>
<evidence type="ECO:0000313" key="2">
    <source>
        <dbReference type="EMBL" id="CAL1712624.1"/>
    </source>
</evidence>
<dbReference type="InterPro" id="IPR001810">
    <property type="entry name" value="F-box_dom"/>
</dbReference>
<dbReference type="SUPFAM" id="SSF52058">
    <property type="entry name" value="L domain-like"/>
    <property type="match status" value="1"/>
</dbReference>
<dbReference type="Gene3D" id="1.20.1280.50">
    <property type="match status" value="1"/>
</dbReference>
<evidence type="ECO:0000313" key="3">
    <source>
        <dbReference type="Proteomes" id="UP001497453"/>
    </source>
</evidence>
<dbReference type="Proteomes" id="UP001497453">
    <property type="component" value="Chromosome 7"/>
</dbReference>
<gene>
    <name evidence="2" type="ORF">GFSPODELE1_LOCUS8910</name>
</gene>
<proteinExistence type="predicted"/>
<accession>A0ABP1DZD4</accession>
<sequence>MDIIPRSWQDLHLELPSEMRSASLTTNQLAFYIEEQEKLVKELNAKRIKHNLYIAALKGRCNATASPINSLLPVDVLSEIFMHLVLTWSESARPYSWFKVAHVCRYWRDVVFSSSRFFSYIRVPTANREHGPEWLRLARNCRLHLHISDETCNTGGMRHHMWEEVLPHLAHTQSLLLQLHKPNHKEYAWPRCSMLTNLTWLTSSVVSPTCVKDAFDAMPNLQILETSTGTLGPDWTRYSLPSTITTLRVNHAKSVSYGIMEELFTRLHSLPSLKHLDLHGLSRNDYSANLSPRRCYSLYRLETLTLHGAMTPCFDVLNRVDLICNFDLDLYPDSPNDVKNIVSLPAILLAKLRGGSDDLPLPLLRTCAFEGGRMDDAGHWVMNLRGWPFEVPSEFPCTASQGPYGPPLLSLAFSLDLEDEEFFDVVCSLLVDLRPLLEQTQRLKIAYDVTGSSSHVFLQRVIFSHLKHVRSLQTALEAPGFDPAEDDVPISQLPSQLHPVNDDGSPLLPQLRELYIAPEEVCPEFDSSFWVHLENDLRTRKSIDLQVDVLVLDMMPWCYLPNHDWQSQRVYIENCLRLSGS</sequence>
<dbReference type="Pfam" id="PF12937">
    <property type="entry name" value="F-box-like"/>
    <property type="match status" value="1"/>
</dbReference>
<protein>
    <recommendedName>
        <fullName evidence="1">F-box domain-containing protein</fullName>
    </recommendedName>
</protein>